<dbReference type="InterPro" id="IPR001461">
    <property type="entry name" value="Aspartic_peptidase_A1"/>
</dbReference>
<name>A0AAV0P5L7_9ROSI</name>
<evidence type="ECO:0000256" key="5">
    <source>
        <dbReference type="SAM" id="SignalP"/>
    </source>
</evidence>
<dbReference type="FunFam" id="2.40.70.10:FF:000045">
    <property type="entry name" value="Basic 7S globulin"/>
    <property type="match status" value="1"/>
</dbReference>
<feature type="signal peptide" evidence="5">
    <location>
        <begin position="1"/>
        <end position="24"/>
    </location>
</feature>
<comment type="subcellular location">
    <subcellularLocation>
        <location evidence="1">Secreted</location>
        <location evidence="1">Extracellular space</location>
    </subcellularLocation>
</comment>
<feature type="domain" description="Peptidase A1" evidence="6">
    <location>
        <begin position="48"/>
        <end position="440"/>
    </location>
</feature>
<dbReference type="PROSITE" id="PS51767">
    <property type="entry name" value="PEPTIDASE_A1"/>
    <property type="match status" value="1"/>
</dbReference>
<dbReference type="InterPro" id="IPR021109">
    <property type="entry name" value="Peptidase_aspartic_dom_sf"/>
</dbReference>
<dbReference type="InterPro" id="IPR033868">
    <property type="entry name" value="Xylanase_inhibitor_I-like"/>
</dbReference>
<proteinExistence type="inferred from homology"/>
<evidence type="ECO:0000313" key="7">
    <source>
        <dbReference type="EMBL" id="CAI0466334.1"/>
    </source>
</evidence>
<dbReference type="EMBL" id="CAMGYJ010000008">
    <property type="protein sequence ID" value="CAI0466334.1"/>
    <property type="molecule type" value="Genomic_DNA"/>
</dbReference>
<sequence>MAPPANNLLISCILFCCLIAVSEAEAQPSFRPKALILPVTKDPSTLQYLTQINQRTPLVPVKLALDLGGQYLWVDCEQGYVSSSYKPAPCGSAQCSLANSKSCTIACLPSPRPGCNNNTCGLMPENTVVTRTSPSGQFGQDVVSIQSTDGSNPGKIVKVPNFLFTCGATFLLDGLAKGVKGMAGLGRNKISMPSRFSAAFSFHRKFAFSNVAKNFALCLSSSPNNNGVLIFGDVSYKFFPNIYSSDSFTFTPLILNPVSTSSIHRDGEPSADYFIGVKSIKIDDKAIPLNKTLLSINKQGYGGTKISTTYFPYTAMHTSIYDSLIKEFTKRMQSQGVKRVESVAPFEACFNSTGIFGTRVGPSVPVISLALKDSKVDWNMFGSNSMVEVKKGVMCLGFVDGGWRFVDGGVNPRTAIVIGGHQVEDNLLQFDLAASRLGFSSSLLSRQTTCSNFNFTSTA</sequence>
<evidence type="ECO:0000313" key="8">
    <source>
        <dbReference type="Proteomes" id="UP001154282"/>
    </source>
</evidence>
<evidence type="ECO:0000259" key="6">
    <source>
        <dbReference type="PROSITE" id="PS51767"/>
    </source>
</evidence>
<dbReference type="Pfam" id="PF14543">
    <property type="entry name" value="TAXi_N"/>
    <property type="match status" value="1"/>
</dbReference>
<keyword evidence="3" id="KW-0964">Secreted</keyword>
<dbReference type="InterPro" id="IPR032861">
    <property type="entry name" value="TAXi_N"/>
</dbReference>
<protein>
    <recommendedName>
        <fullName evidence="6">Peptidase A1 domain-containing protein</fullName>
    </recommendedName>
</protein>
<dbReference type="GO" id="GO:0005576">
    <property type="term" value="C:extracellular region"/>
    <property type="evidence" value="ECO:0007669"/>
    <property type="project" value="UniProtKB-SubCell"/>
</dbReference>
<evidence type="ECO:0000256" key="1">
    <source>
        <dbReference type="ARBA" id="ARBA00004239"/>
    </source>
</evidence>
<dbReference type="GO" id="GO:0006508">
    <property type="term" value="P:proteolysis"/>
    <property type="evidence" value="ECO:0007669"/>
    <property type="project" value="InterPro"/>
</dbReference>
<dbReference type="FunFam" id="2.40.70.10:FF:000041">
    <property type="entry name" value="Basic 7S globulin"/>
    <property type="match status" value="1"/>
</dbReference>
<comment type="caution">
    <text evidence="7">The sequence shown here is derived from an EMBL/GenBank/DDBJ whole genome shotgun (WGS) entry which is preliminary data.</text>
</comment>
<dbReference type="PANTHER" id="PTHR47965:SF103">
    <property type="entry name" value="EUKARYOTIC ASPARTYL PROTEASE FAMILY PROTEIN"/>
    <property type="match status" value="1"/>
</dbReference>
<dbReference type="Pfam" id="PF14541">
    <property type="entry name" value="TAXi_C"/>
    <property type="match status" value="1"/>
</dbReference>
<comment type="similarity">
    <text evidence="2">Belongs to the peptidase A1 family.</text>
</comment>
<evidence type="ECO:0000256" key="2">
    <source>
        <dbReference type="ARBA" id="ARBA00007447"/>
    </source>
</evidence>
<dbReference type="SUPFAM" id="SSF50630">
    <property type="entry name" value="Acid proteases"/>
    <property type="match status" value="1"/>
</dbReference>
<dbReference type="Proteomes" id="UP001154282">
    <property type="component" value="Unassembled WGS sequence"/>
</dbReference>
<keyword evidence="8" id="KW-1185">Reference proteome</keyword>
<keyword evidence="4 5" id="KW-0732">Signal</keyword>
<dbReference type="GO" id="GO:0004190">
    <property type="term" value="F:aspartic-type endopeptidase activity"/>
    <property type="evidence" value="ECO:0007669"/>
    <property type="project" value="InterPro"/>
</dbReference>
<evidence type="ECO:0000256" key="4">
    <source>
        <dbReference type="ARBA" id="ARBA00022729"/>
    </source>
</evidence>
<dbReference type="Gene3D" id="2.40.70.10">
    <property type="entry name" value="Acid Proteases"/>
    <property type="match status" value="2"/>
</dbReference>
<accession>A0AAV0P5L7</accession>
<dbReference type="PANTHER" id="PTHR47965">
    <property type="entry name" value="ASPARTYL PROTEASE-RELATED"/>
    <property type="match status" value="1"/>
</dbReference>
<organism evidence="7 8">
    <name type="scientific">Linum tenue</name>
    <dbReference type="NCBI Taxonomy" id="586396"/>
    <lineage>
        <taxon>Eukaryota</taxon>
        <taxon>Viridiplantae</taxon>
        <taxon>Streptophyta</taxon>
        <taxon>Embryophyta</taxon>
        <taxon>Tracheophyta</taxon>
        <taxon>Spermatophyta</taxon>
        <taxon>Magnoliopsida</taxon>
        <taxon>eudicotyledons</taxon>
        <taxon>Gunneridae</taxon>
        <taxon>Pentapetalae</taxon>
        <taxon>rosids</taxon>
        <taxon>fabids</taxon>
        <taxon>Malpighiales</taxon>
        <taxon>Linaceae</taxon>
        <taxon>Linum</taxon>
    </lineage>
</organism>
<dbReference type="InterPro" id="IPR033121">
    <property type="entry name" value="PEPTIDASE_A1"/>
</dbReference>
<dbReference type="InterPro" id="IPR032799">
    <property type="entry name" value="TAXi_C"/>
</dbReference>
<dbReference type="AlphaFoldDB" id="A0AAV0P5L7"/>
<dbReference type="CDD" id="cd05489">
    <property type="entry name" value="xylanase_inhibitor_I_like"/>
    <property type="match status" value="1"/>
</dbReference>
<feature type="chain" id="PRO_5043662031" description="Peptidase A1 domain-containing protein" evidence="5">
    <location>
        <begin position="25"/>
        <end position="459"/>
    </location>
</feature>
<evidence type="ECO:0000256" key="3">
    <source>
        <dbReference type="ARBA" id="ARBA00022525"/>
    </source>
</evidence>
<gene>
    <name evidence="7" type="ORF">LITE_LOCUS36997</name>
</gene>
<reference evidence="7" key="1">
    <citation type="submission" date="2022-08" db="EMBL/GenBank/DDBJ databases">
        <authorList>
            <person name="Gutierrez-Valencia J."/>
        </authorList>
    </citation>
    <scope>NUCLEOTIDE SEQUENCE</scope>
</reference>